<feature type="transmembrane region" description="Helical" evidence="6">
    <location>
        <begin position="210"/>
        <end position="236"/>
    </location>
</feature>
<protein>
    <recommendedName>
        <fullName evidence="6">Probable membrane transporter protein</fullName>
    </recommendedName>
</protein>
<reference evidence="7 8" key="1">
    <citation type="submission" date="2024-04" db="EMBL/GenBank/DDBJ databases">
        <title>Draft genome sequence of Sessilibacter corallicola NBRC 116591.</title>
        <authorList>
            <person name="Miyakawa T."/>
            <person name="Kusuya Y."/>
            <person name="Miura T."/>
        </authorList>
    </citation>
    <scope>NUCLEOTIDE SEQUENCE [LARGE SCALE GENOMIC DNA]</scope>
    <source>
        <strain evidence="7 8">KU-00831-HH</strain>
    </source>
</reference>
<gene>
    <name evidence="7" type="ORF">NBRC116591_30830</name>
</gene>
<keyword evidence="5 6" id="KW-0472">Membrane</keyword>
<organism evidence="7 8">
    <name type="scientific">Sessilibacter corallicola</name>
    <dbReference type="NCBI Taxonomy" id="2904075"/>
    <lineage>
        <taxon>Bacteria</taxon>
        <taxon>Pseudomonadati</taxon>
        <taxon>Pseudomonadota</taxon>
        <taxon>Gammaproteobacteria</taxon>
        <taxon>Cellvibrionales</taxon>
        <taxon>Cellvibrionaceae</taxon>
        <taxon>Sessilibacter</taxon>
    </lineage>
</organism>
<feature type="transmembrane region" description="Helical" evidence="6">
    <location>
        <begin position="7"/>
        <end position="29"/>
    </location>
</feature>
<evidence type="ECO:0000256" key="1">
    <source>
        <dbReference type="ARBA" id="ARBA00004141"/>
    </source>
</evidence>
<sequence>MSIEIIVMLILLGSFVGVVAGLLGVGGGGILVPALSSLFLYMNFPSDKIVHLSLGTSMAAIIVTSFSSMKAHKAKGGVDWHSVRFMTPGVFIGTFAATFLVASLKSVYLAGFFAIFMTFVSIQMWRPVKFASSHSPSNNELVGVGGGIGAVSALVSIGGGSLTVPYLSWRGHELKRAVGTSAAMGLPISIVGTIGYLYNGWPQTDLDQYIIGYVYWPAVVVISCCTALTAPIGVKIAHKLPVPTLRKIFAVLLITIALKMFYSVITL</sequence>
<feature type="transmembrane region" description="Helical" evidence="6">
    <location>
        <begin position="177"/>
        <end position="198"/>
    </location>
</feature>
<dbReference type="Proteomes" id="UP001465153">
    <property type="component" value="Unassembled WGS sequence"/>
</dbReference>
<dbReference type="RefSeq" id="WP_353303827.1">
    <property type="nucleotide sequence ID" value="NZ_BAABWN010000010.1"/>
</dbReference>
<proteinExistence type="inferred from homology"/>
<keyword evidence="6" id="KW-1003">Cell membrane</keyword>
<evidence type="ECO:0000313" key="7">
    <source>
        <dbReference type="EMBL" id="GAA6169272.1"/>
    </source>
</evidence>
<comment type="caution">
    <text evidence="7">The sequence shown here is derived from an EMBL/GenBank/DDBJ whole genome shotgun (WGS) entry which is preliminary data.</text>
</comment>
<evidence type="ECO:0000256" key="4">
    <source>
        <dbReference type="ARBA" id="ARBA00022989"/>
    </source>
</evidence>
<accession>A0ABQ0AC97</accession>
<dbReference type="Pfam" id="PF01925">
    <property type="entry name" value="TauE"/>
    <property type="match status" value="1"/>
</dbReference>
<evidence type="ECO:0000256" key="6">
    <source>
        <dbReference type="RuleBase" id="RU363041"/>
    </source>
</evidence>
<feature type="transmembrane region" description="Helical" evidence="6">
    <location>
        <begin position="142"/>
        <end position="165"/>
    </location>
</feature>
<evidence type="ECO:0000256" key="3">
    <source>
        <dbReference type="ARBA" id="ARBA00022692"/>
    </source>
</evidence>
<name>A0ABQ0AC97_9GAMM</name>
<dbReference type="InterPro" id="IPR002781">
    <property type="entry name" value="TM_pro_TauE-like"/>
</dbReference>
<comment type="subcellular location">
    <subcellularLocation>
        <location evidence="6">Cell membrane</location>
        <topology evidence="6">Multi-pass membrane protein</topology>
    </subcellularLocation>
    <subcellularLocation>
        <location evidence="1">Membrane</location>
        <topology evidence="1">Multi-pass membrane protein</topology>
    </subcellularLocation>
</comment>
<dbReference type="EMBL" id="BAABWN010000010">
    <property type="protein sequence ID" value="GAA6169272.1"/>
    <property type="molecule type" value="Genomic_DNA"/>
</dbReference>
<feature type="transmembrane region" description="Helical" evidence="6">
    <location>
        <begin position="248"/>
        <end position="265"/>
    </location>
</feature>
<comment type="similarity">
    <text evidence="2 6">Belongs to the 4-toluene sulfonate uptake permease (TSUP) (TC 2.A.102) family.</text>
</comment>
<keyword evidence="8" id="KW-1185">Reference proteome</keyword>
<evidence type="ECO:0000313" key="8">
    <source>
        <dbReference type="Proteomes" id="UP001465153"/>
    </source>
</evidence>
<evidence type="ECO:0000256" key="5">
    <source>
        <dbReference type="ARBA" id="ARBA00023136"/>
    </source>
</evidence>
<feature type="transmembrane region" description="Helical" evidence="6">
    <location>
        <begin position="49"/>
        <end position="69"/>
    </location>
</feature>
<dbReference type="PANTHER" id="PTHR43483">
    <property type="entry name" value="MEMBRANE TRANSPORTER PROTEIN HI_0806-RELATED"/>
    <property type="match status" value="1"/>
</dbReference>
<feature type="transmembrane region" description="Helical" evidence="6">
    <location>
        <begin position="90"/>
        <end position="122"/>
    </location>
</feature>
<evidence type="ECO:0000256" key="2">
    <source>
        <dbReference type="ARBA" id="ARBA00009142"/>
    </source>
</evidence>
<keyword evidence="3 6" id="KW-0812">Transmembrane</keyword>
<keyword evidence="4 6" id="KW-1133">Transmembrane helix</keyword>
<dbReference type="PANTHER" id="PTHR43483:SF3">
    <property type="entry name" value="MEMBRANE TRANSPORTER PROTEIN HI_0806-RELATED"/>
    <property type="match status" value="1"/>
</dbReference>